<dbReference type="GO" id="GO:0006298">
    <property type="term" value="P:mismatch repair"/>
    <property type="evidence" value="ECO:0000318"/>
    <property type="project" value="GO_Central"/>
</dbReference>
<dbReference type="OrthoDB" id="10248838at2759"/>
<keyword evidence="12" id="KW-0411">Iron-sulfur</keyword>
<feature type="region of interest" description="Disordered" evidence="19">
    <location>
        <begin position="449"/>
        <end position="486"/>
    </location>
</feature>
<keyword evidence="13" id="KW-0496">Mitochondrion</keyword>
<dbReference type="PROSITE" id="PS00764">
    <property type="entry name" value="ENDONUCLEASE_III_1"/>
    <property type="match status" value="1"/>
</dbReference>
<dbReference type="GO" id="GO:0005739">
    <property type="term" value="C:mitochondrion"/>
    <property type="evidence" value="ECO:0007669"/>
    <property type="project" value="UniProtKB-SubCell"/>
</dbReference>
<evidence type="ECO:0000256" key="4">
    <source>
        <dbReference type="ARBA" id="ARBA00008343"/>
    </source>
</evidence>
<dbReference type="eggNOG" id="KOG2457">
    <property type="taxonomic scope" value="Eukaryota"/>
</dbReference>
<dbReference type="GO" id="GO:0006284">
    <property type="term" value="P:base-excision repair"/>
    <property type="evidence" value="ECO:0000318"/>
    <property type="project" value="GO_Central"/>
</dbReference>
<dbReference type="Pfam" id="PF14815">
    <property type="entry name" value="NUDIX_4"/>
    <property type="match status" value="1"/>
</dbReference>
<dbReference type="GO" id="GO:0000701">
    <property type="term" value="F:purine-specific mismatch base pair DNA N-glycosylase activity"/>
    <property type="evidence" value="ECO:0000318"/>
    <property type="project" value="GO_Central"/>
</dbReference>
<dbReference type="InParanoid" id="E9G5U8"/>
<evidence type="ECO:0000313" key="22">
    <source>
        <dbReference type="Proteomes" id="UP000000305"/>
    </source>
</evidence>
<dbReference type="GO" id="GO:0035485">
    <property type="term" value="F:adenine/guanine mispair binding"/>
    <property type="evidence" value="ECO:0000318"/>
    <property type="project" value="GO_Central"/>
</dbReference>
<evidence type="ECO:0000259" key="20">
    <source>
        <dbReference type="SMART" id="SM00478"/>
    </source>
</evidence>
<dbReference type="Proteomes" id="UP000000305">
    <property type="component" value="Unassembled WGS sequence"/>
</dbReference>
<name>E9G5U8_DAPPU</name>
<evidence type="ECO:0000256" key="15">
    <source>
        <dbReference type="ARBA" id="ARBA00023242"/>
    </source>
</evidence>
<dbReference type="GO" id="GO:0046872">
    <property type="term" value="F:metal ion binding"/>
    <property type="evidence" value="ECO:0007669"/>
    <property type="project" value="UniProtKB-UniRule"/>
</dbReference>
<dbReference type="EMBL" id="GL732533">
    <property type="protein sequence ID" value="EFX85108.1"/>
    <property type="molecule type" value="Genomic_DNA"/>
</dbReference>
<dbReference type="Gene3D" id="1.10.1670.10">
    <property type="entry name" value="Helix-hairpin-Helix base-excision DNA repair enzymes (C-terminal)"/>
    <property type="match status" value="1"/>
</dbReference>
<evidence type="ECO:0000256" key="9">
    <source>
        <dbReference type="ARBA" id="ARBA00022763"/>
    </source>
</evidence>
<dbReference type="CDD" id="cd00056">
    <property type="entry name" value="ENDO3c"/>
    <property type="match status" value="1"/>
</dbReference>
<keyword evidence="10" id="KW-0378">Hydrolase</keyword>
<evidence type="ECO:0000256" key="17">
    <source>
        <dbReference type="ARBA" id="ARBA00058024"/>
    </source>
</evidence>
<keyword evidence="7" id="KW-0004">4Fe-4S</keyword>
<dbReference type="AlphaFoldDB" id="E9G5U8"/>
<dbReference type="PANTHER" id="PTHR42944:SF1">
    <property type="entry name" value="ADENINE DNA GLYCOSYLASE"/>
    <property type="match status" value="1"/>
</dbReference>
<feature type="domain" description="HhH-GPD" evidence="20">
    <location>
        <begin position="79"/>
        <end position="231"/>
    </location>
</feature>
<dbReference type="InterPro" id="IPR029119">
    <property type="entry name" value="MutY_C"/>
</dbReference>
<dbReference type="GO" id="GO:0034039">
    <property type="term" value="F:8-oxo-7,8-dihydroguanine DNA N-glycosylase activity"/>
    <property type="evidence" value="ECO:0000318"/>
    <property type="project" value="GO_Central"/>
</dbReference>
<evidence type="ECO:0000256" key="14">
    <source>
        <dbReference type="ARBA" id="ARBA00023204"/>
    </source>
</evidence>
<comment type="catalytic activity">
    <reaction evidence="1 18">
        <text>Hydrolyzes free adenine bases from 7,8-dihydro-8-oxoguanine:adenine mismatched double-stranded DNA, leaving an apurinic site.</text>
        <dbReference type="EC" id="3.2.2.31"/>
    </reaction>
</comment>
<dbReference type="InterPro" id="IPR004036">
    <property type="entry name" value="Endonuclease-III-like_CS2"/>
</dbReference>
<dbReference type="FunFam" id="3.90.79.10:FF:000026">
    <property type="entry name" value="Adenine DNA glycosylase"/>
    <property type="match status" value="1"/>
</dbReference>
<comment type="subcellular location">
    <subcellularLocation>
        <location evidence="3">Mitochondrion</location>
    </subcellularLocation>
    <subcellularLocation>
        <location evidence="2">Nucleus</location>
    </subcellularLocation>
</comment>
<evidence type="ECO:0000313" key="21">
    <source>
        <dbReference type="EMBL" id="EFX85108.1"/>
    </source>
</evidence>
<dbReference type="FunFam" id="1.10.340.30:FF:000002">
    <property type="entry name" value="Adenine DNA glycosylase"/>
    <property type="match status" value="1"/>
</dbReference>
<feature type="compositionally biased region" description="Polar residues" evidence="19">
    <location>
        <begin position="466"/>
        <end position="486"/>
    </location>
</feature>
<keyword evidence="11 18" id="KW-0408">Iron</keyword>
<accession>E9G5U8</accession>
<dbReference type="STRING" id="6669.E9G5U8"/>
<protein>
    <recommendedName>
        <fullName evidence="6 18">Adenine DNA glycosylase</fullName>
        <ecNumber evidence="5 18">3.2.2.31</ecNumber>
    </recommendedName>
</protein>
<evidence type="ECO:0000256" key="7">
    <source>
        <dbReference type="ARBA" id="ARBA00022485"/>
    </source>
</evidence>
<comment type="similarity">
    <text evidence="4 18">Belongs to the Nth/MutY family.</text>
</comment>
<evidence type="ECO:0000256" key="16">
    <source>
        <dbReference type="ARBA" id="ARBA00023295"/>
    </source>
</evidence>
<proteinExistence type="inferred from homology"/>
<comment type="cofactor">
    <cofactor evidence="18">
        <name>[4Fe-4S] cluster</name>
        <dbReference type="ChEBI" id="CHEBI:49883"/>
    </cofactor>
    <text evidence="18">Binds 1 [4Fe-4S] cluster.</text>
</comment>
<dbReference type="KEGG" id="dpx:DAPPUDRAFT_314361"/>
<dbReference type="Pfam" id="PF00730">
    <property type="entry name" value="HhH-GPD"/>
    <property type="match status" value="1"/>
</dbReference>
<dbReference type="FunFam" id="1.10.1670.10:FF:000002">
    <property type="entry name" value="Adenine DNA glycosylase"/>
    <property type="match status" value="1"/>
</dbReference>
<evidence type="ECO:0000256" key="12">
    <source>
        <dbReference type="ARBA" id="ARBA00023014"/>
    </source>
</evidence>
<dbReference type="Gene3D" id="1.10.340.30">
    <property type="entry name" value="Hypothetical protein, domain 2"/>
    <property type="match status" value="1"/>
</dbReference>
<keyword evidence="9 18" id="KW-0227">DNA damage</keyword>
<evidence type="ECO:0000256" key="18">
    <source>
        <dbReference type="RuleBase" id="RU365096"/>
    </source>
</evidence>
<evidence type="ECO:0000256" key="5">
    <source>
        <dbReference type="ARBA" id="ARBA00012045"/>
    </source>
</evidence>
<keyword evidence="8" id="KW-0479">Metal-binding</keyword>
<dbReference type="Gene3D" id="3.90.79.10">
    <property type="entry name" value="Nucleoside Triphosphate Pyrophosphohydrolase"/>
    <property type="match status" value="1"/>
</dbReference>
<dbReference type="EC" id="3.2.2.31" evidence="5 18"/>
<organism evidence="21 22">
    <name type="scientific">Daphnia pulex</name>
    <name type="common">Water flea</name>
    <dbReference type="NCBI Taxonomy" id="6669"/>
    <lineage>
        <taxon>Eukaryota</taxon>
        <taxon>Metazoa</taxon>
        <taxon>Ecdysozoa</taxon>
        <taxon>Arthropoda</taxon>
        <taxon>Crustacea</taxon>
        <taxon>Branchiopoda</taxon>
        <taxon>Diplostraca</taxon>
        <taxon>Cladocera</taxon>
        <taxon>Anomopoda</taxon>
        <taxon>Daphniidae</taxon>
        <taxon>Daphnia</taxon>
    </lineage>
</organism>
<evidence type="ECO:0000256" key="2">
    <source>
        <dbReference type="ARBA" id="ARBA00004123"/>
    </source>
</evidence>
<reference evidence="21 22" key="1">
    <citation type="journal article" date="2011" name="Science">
        <title>The ecoresponsive genome of Daphnia pulex.</title>
        <authorList>
            <person name="Colbourne J.K."/>
            <person name="Pfrender M.E."/>
            <person name="Gilbert D."/>
            <person name="Thomas W.K."/>
            <person name="Tucker A."/>
            <person name="Oakley T.H."/>
            <person name="Tokishita S."/>
            <person name="Aerts A."/>
            <person name="Arnold G.J."/>
            <person name="Basu M.K."/>
            <person name="Bauer D.J."/>
            <person name="Caceres C.E."/>
            <person name="Carmel L."/>
            <person name="Casola C."/>
            <person name="Choi J.H."/>
            <person name="Detter J.C."/>
            <person name="Dong Q."/>
            <person name="Dusheyko S."/>
            <person name="Eads B.D."/>
            <person name="Frohlich T."/>
            <person name="Geiler-Samerotte K.A."/>
            <person name="Gerlach D."/>
            <person name="Hatcher P."/>
            <person name="Jogdeo S."/>
            <person name="Krijgsveld J."/>
            <person name="Kriventseva E.V."/>
            <person name="Kultz D."/>
            <person name="Laforsch C."/>
            <person name="Lindquist E."/>
            <person name="Lopez J."/>
            <person name="Manak J.R."/>
            <person name="Muller J."/>
            <person name="Pangilinan J."/>
            <person name="Patwardhan R.P."/>
            <person name="Pitluck S."/>
            <person name="Pritham E.J."/>
            <person name="Rechtsteiner A."/>
            <person name="Rho M."/>
            <person name="Rogozin I.B."/>
            <person name="Sakarya O."/>
            <person name="Salamov A."/>
            <person name="Schaack S."/>
            <person name="Shapiro H."/>
            <person name="Shiga Y."/>
            <person name="Skalitzky C."/>
            <person name="Smith Z."/>
            <person name="Souvorov A."/>
            <person name="Sung W."/>
            <person name="Tang Z."/>
            <person name="Tsuchiya D."/>
            <person name="Tu H."/>
            <person name="Vos H."/>
            <person name="Wang M."/>
            <person name="Wolf Y.I."/>
            <person name="Yamagata H."/>
            <person name="Yamada T."/>
            <person name="Ye Y."/>
            <person name="Shaw J.R."/>
            <person name="Andrews J."/>
            <person name="Crease T.J."/>
            <person name="Tang H."/>
            <person name="Lucas S.M."/>
            <person name="Robertson H.M."/>
            <person name="Bork P."/>
            <person name="Koonin E.V."/>
            <person name="Zdobnov E.M."/>
            <person name="Grigoriev I.V."/>
            <person name="Lynch M."/>
            <person name="Boore J.L."/>
        </authorList>
    </citation>
    <scope>NUCLEOTIDE SEQUENCE [LARGE SCALE GENOMIC DNA]</scope>
</reference>
<dbReference type="PhylomeDB" id="E9G5U8"/>
<keyword evidence="22" id="KW-1185">Reference proteome</keyword>
<dbReference type="SMART" id="SM00478">
    <property type="entry name" value="ENDO3c"/>
    <property type="match status" value="1"/>
</dbReference>
<dbReference type="HOGENOM" id="CLU_012862_0_0_1"/>
<evidence type="ECO:0000256" key="19">
    <source>
        <dbReference type="SAM" id="MobiDB-lite"/>
    </source>
</evidence>
<dbReference type="GO" id="GO:0032357">
    <property type="term" value="F:oxidized purine DNA binding"/>
    <property type="evidence" value="ECO:0000318"/>
    <property type="project" value="GO_Central"/>
</dbReference>
<evidence type="ECO:0000256" key="11">
    <source>
        <dbReference type="ARBA" id="ARBA00023004"/>
    </source>
</evidence>
<evidence type="ECO:0000256" key="3">
    <source>
        <dbReference type="ARBA" id="ARBA00004173"/>
    </source>
</evidence>
<dbReference type="PANTHER" id="PTHR42944">
    <property type="entry name" value="ADENINE DNA GLYCOSYLASE"/>
    <property type="match status" value="1"/>
</dbReference>
<sequence>MKRLRSQVKSCLKTETVEIENSETLRNHHHALLEEEIRNLREKLINWYDINKRDLQWRDLAKHIDPNIRGYSVLVSEIMLQQTQVATVKSYYSKWIEKWPDLTALSKATLEEVNTLWSGLGYYSRGKRLHEAACKIVHEMDGTMPQKAEQLQKQLPGVGPYTAAAIGSIAFNERVGLVDGNVIRVITRLCSIGADTSKKSVVDVIWKLSNEMVDPERPGDFNQGMMELGATVCTPKSPLCQSCPISLMCRAYKRSNPKEAAGPADIEDVPDCLLCLPIDQPWTVKDGVTNYPRKAKKTAAKIARNIVLIVERPTNESDSNEYLLWQRPVNGLLANLWEFPSFPSHQWSDDLDESSELTAALDQSKGLLTGRTIERCQYVADVFHQFSHISQTYGLYRVAVRACENAKDNVVSLPDHYQGFRWLNARQIAGAAISTAMKKVFRAFTQNVDGSGSSSSLKRKTKSKETGTVSKKQMTLQSYFKNSQTE</sequence>
<dbReference type="InterPro" id="IPR004035">
    <property type="entry name" value="Endouclease-III_FeS-bd_BS"/>
</dbReference>
<dbReference type="GO" id="GO:0051539">
    <property type="term" value="F:4 iron, 4 sulfur cluster binding"/>
    <property type="evidence" value="ECO:0007669"/>
    <property type="project" value="UniProtKB-UniRule"/>
</dbReference>
<dbReference type="InterPro" id="IPR011257">
    <property type="entry name" value="DNA_glycosylase"/>
</dbReference>
<dbReference type="OMA" id="CRPGDFN"/>
<keyword evidence="14" id="KW-0234">DNA repair</keyword>
<keyword evidence="15" id="KW-0539">Nucleus</keyword>
<dbReference type="InterPro" id="IPR015797">
    <property type="entry name" value="NUDIX_hydrolase-like_dom_sf"/>
</dbReference>
<dbReference type="GO" id="GO:0005634">
    <property type="term" value="C:nucleus"/>
    <property type="evidence" value="ECO:0000318"/>
    <property type="project" value="GO_Central"/>
</dbReference>
<dbReference type="InterPro" id="IPR044298">
    <property type="entry name" value="MIG/MutY"/>
</dbReference>
<evidence type="ECO:0000256" key="6">
    <source>
        <dbReference type="ARBA" id="ARBA00022023"/>
    </source>
</evidence>
<dbReference type="SMART" id="SM00525">
    <property type="entry name" value="FES"/>
    <property type="match status" value="1"/>
</dbReference>
<dbReference type="InterPro" id="IPR003651">
    <property type="entry name" value="Endonuclease3_FeS-loop_motif"/>
</dbReference>
<dbReference type="InterPro" id="IPR003265">
    <property type="entry name" value="HhH-GPD_domain"/>
</dbReference>
<keyword evidence="16 18" id="KW-0326">Glycosidase</keyword>
<comment type="function">
    <text evidence="18">Adenine glycosylase active on G-A mispairs.</text>
</comment>
<gene>
    <name evidence="21" type="ORF">DAPPUDRAFT_314361</name>
</gene>
<dbReference type="PROSITE" id="PS01155">
    <property type="entry name" value="ENDONUCLEASE_III_2"/>
    <property type="match status" value="1"/>
</dbReference>
<evidence type="ECO:0000256" key="1">
    <source>
        <dbReference type="ARBA" id="ARBA00000843"/>
    </source>
</evidence>
<dbReference type="CDD" id="cd03431">
    <property type="entry name" value="NUDIX_DNA_Glycosylase_C-MutY"/>
    <property type="match status" value="1"/>
</dbReference>
<evidence type="ECO:0000256" key="8">
    <source>
        <dbReference type="ARBA" id="ARBA00022723"/>
    </source>
</evidence>
<dbReference type="SUPFAM" id="SSF48150">
    <property type="entry name" value="DNA-glycosylase"/>
    <property type="match status" value="1"/>
</dbReference>
<dbReference type="InterPro" id="IPR023170">
    <property type="entry name" value="HhH_base_excis_C"/>
</dbReference>
<evidence type="ECO:0000256" key="13">
    <source>
        <dbReference type="ARBA" id="ARBA00023128"/>
    </source>
</evidence>
<dbReference type="SUPFAM" id="SSF55811">
    <property type="entry name" value="Nudix"/>
    <property type="match status" value="1"/>
</dbReference>
<comment type="function">
    <text evidence="17">Involved in oxidative DNA damage repair. Initiates repair of A*oxoG to C*G by removing the inappropriately paired adenine base from the DNA backbone. Possesses both adenine and 2-OH-A DNA glycosylase activities.</text>
</comment>
<evidence type="ECO:0000256" key="10">
    <source>
        <dbReference type="ARBA" id="ARBA00022801"/>
    </source>
</evidence>